<evidence type="ECO:0000313" key="2">
    <source>
        <dbReference type="EMBL" id="CAF0814935.1"/>
    </source>
</evidence>
<proteinExistence type="predicted"/>
<dbReference type="Proteomes" id="UP000682733">
    <property type="component" value="Unassembled WGS sequence"/>
</dbReference>
<sequence length="239" mass="27644">MSHQQRRSLELQHRRDEILKETANVTSSVVRSLEQQQTLGMNTDQQLKHQNLVLAQANDKMRAMNKDLSAVVDEMNEMETRGGCLGGCRKSRKGRKDRQRRRDEKERSIQLTSPVLQQLREQVDRVGGPKGTGMTSGTSTPHRMPELVKNNELERQIIAEMNLMKDQMLMFRDQIREINVTLQTGDNIIEQVTYQTNEYMVKISVALTKAEQLLGRKFILSQEQHQAIAKERAERHPRI</sequence>
<reference evidence="3" key="1">
    <citation type="submission" date="2021-02" db="EMBL/GenBank/DDBJ databases">
        <authorList>
            <person name="Nowell W R."/>
        </authorList>
    </citation>
    <scope>NUCLEOTIDE SEQUENCE</scope>
</reference>
<dbReference type="AlphaFoldDB" id="A0A814E3J3"/>
<name>A0A814E3J3_9BILA</name>
<evidence type="ECO:0000313" key="4">
    <source>
        <dbReference type="EMBL" id="CAF3598933.1"/>
    </source>
</evidence>
<evidence type="ECO:0000313" key="3">
    <source>
        <dbReference type="EMBL" id="CAF0962026.1"/>
    </source>
</evidence>
<dbReference type="Proteomes" id="UP000663829">
    <property type="component" value="Unassembled WGS sequence"/>
</dbReference>
<dbReference type="EMBL" id="CAJNOK010001495">
    <property type="protein sequence ID" value="CAF0814935.1"/>
    <property type="molecule type" value="Genomic_DNA"/>
</dbReference>
<organism evidence="3 6">
    <name type="scientific">Didymodactylos carnosus</name>
    <dbReference type="NCBI Taxonomy" id="1234261"/>
    <lineage>
        <taxon>Eukaryota</taxon>
        <taxon>Metazoa</taxon>
        <taxon>Spiralia</taxon>
        <taxon>Gnathifera</taxon>
        <taxon>Rotifera</taxon>
        <taxon>Eurotatoria</taxon>
        <taxon>Bdelloidea</taxon>
        <taxon>Philodinida</taxon>
        <taxon>Philodinidae</taxon>
        <taxon>Didymodactylos</taxon>
    </lineage>
</organism>
<keyword evidence="6" id="KW-1185">Reference proteome</keyword>
<evidence type="ECO:0000313" key="6">
    <source>
        <dbReference type="Proteomes" id="UP000663829"/>
    </source>
</evidence>
<protein>
    <submittedName>
        <fullName evidence="3">Uncharacterized protein</fullName>
    </submittedName>
</protein>
<dbReference type="Proteomes" id="UP000677228">
    <property type="component" value="Unassembled WGS sequence"/>
</dbReference>
<gene>
    <name evidence="3" type="ORF">GPM918_LOCUS11805</name>
    <name evidence="2" type="ORF">OVA965_LOCUS5343</name>
    <name evidence="5" type="ORF">SRO942_LOCUS11806</name>
    <name evidence="4" type="ORF">TMI583_LOCUS5341</name>
</gene>
<accession>A0A814E3J3</accession>
<evidence type="ECO:0000256" key="1">
    <source>
        <dbReference type="SAM" id="MobiDB-lite"/>
    </source>
</evidence>
<comment type="caution">
    <text evidence="3">The sequence shown here is derived from an EMBL/GenBank/DDBJ whole genome shotgun (WGS) entry which is preliminary data.</text>
</comment>
<evidence type="ECO:0000313" key="5">
    <source>
        <dbReference type="EMBL" id="CAF3736464.1"/>
    </source>
</evidence>
<dbReference type="Proteomes" id="UP000681722">
    <property type="component" value="Unassembled WGS sequence"/>
</dbReference>
<feature type="region of interest" description="Disordered" evidence="1">
    <location>
        <begin position="125"/>
        <end position="144"/>
    </location>
</feature>
<dbReference type="OrthoDB" id="10022408at2759"/>
<dbReference type="EMBL" id="CAJNOQ010002505">
    <property type="protein sequence ID" value="CAF0962026.1"/>
    <property type="molecule type" value="Genomic_DNA"/>
</dbReference>
<dbReference type="EMBL" id="CAJOBC010002505">
    <property type="protein sequence ID" value="CAF3736464.1"/>
    <property type="molecule type" value="Genomic_DNA"/>
</dbReference>
<dbReference type="EMBL" id="CAJOBA010001495">
    <property type="protein sequence ID" value="CAF3598933.1"/>
    <property type="molecule type" value="Genomic_DNA"/>
</dbReference>
<feature type="compositionally biased region" description="Basic residues" evidence="1">
    <location>
        <begin position="89"/>
        <end position="99"/>
    </location>
</feature>
<feature type="region of interest" description="Disordered" evidence="1">
    <location>
        <begin position="80"/>
        <end position="111"/>
    </location>
</feature>